<organism evidence="10 11">
    <name type="scientific">Dyadobacter koreensis</name>
    <dbReference type="NCBI Taxonomy" id="408657"/>
    <lineage>
        <taxon>Bacteria</taxon>
        <taxon>Pseudomonadati</taxon>
        <taxon>Bacteroidota</taxon>
        <taxon>Cytophagia</taxon>
        <taxon>Cytophagales</taxon>
        <taxon>Spirosomataceae</taxon>
        <taxon>Dyadobacter</taxon>
    </lineage>
</organism>
<dbReference type="InterPro" id="IPR037066">
    <property type="entry name" value="Plug_dom_sf"/>
</dbReference>
<dbReference type="SUPFAM" id="SSF56935">
    <property type="entry name" value="Porins"/>
    <property type="match status" value="1"/>
</dbReference>
<keyword evidence="2" id="KW-0813">Transport</keyword>
<evidence type="ECO:0000259" key="8">
    <source>
        <dbReference type="Pfam" id="PF07715"/>
    </source>
</evidence>
<keyword evidence="5" id="KW-0732">Signal</keyword>
<dbReference type="Pfam" id="PF07715">
    <property type="entry name" value="Plug"/>
    <property type="match status" value="1"/>
</dbReference>
<protein>
    <submittedName>
        <fullName evidence="10">Outer membrane receptor proteins, mostly Fe transport</fullName>
    </submittedName>
</protein>
<keyword evidence="6" id="KW-0472">Membrane</keyword>
<dbReference type="GO" id="GO:0009279">
    <property type="term" value="C:cell outer membrane"/>
    <property type="evidence" value="ECO:0007669"/>
    <property type="project" value="UniProtKB-SubCell"/>
</dbReference>
<comment type="subcellular location">
    <subcellularLocation>
        <location evidence="1">Cell outer membrane</location>
        <topology evidence="1">Multi-pass membrane protein</topology>
    </subcellularLocation>
</comment>
<dbReference type="EMBL" id="FNXY01000004">
    <property type="protein sequence ID" value="SEJ01718.1"/>
    <property type="molecule type" value="Genomic_DNA"/>
</dbReference>
<keyword evidence="10" id="KW-0675">Receptor</keyword>
<keyword evidence="11" id="KW-1185">Reference proteome</keyword>
<evidence type="ECO:0000313" key="10">
    <source>
        <dbReference type="EMBL" id="SEJ01718.1"/>
    </source>
</evidence>
<dbReference type="Pfam" id="PF14905">
    <property type="entry name" value="OMP_b-brl_3"/>
    <property type="match status" value="1"/>
</dbReference>
<dbReference type="InterPro" id="IPR039426">
    <property type="entry name" value="TonB-dep_rcpt-like"/>
</dbReference>
<feature type="domain" description="TonB-dependent receptor plug" evidence="8">
    <location>
        <begin position="149"/>
        <end position="230"/>
    </location>
</feature>
<name>A0A1H6VB04_9BACT</name>
<evidence type="ECO:0000259" key="9">
    <source>
        <dbReference type="Pfam" id="PF14905"/>
    </source>
</evidence>
<dbReference type="Gene3D" id="2.40.170.20">
    <property type="entry name" value="TonB-dependent receptor, beta-barrel domain"/>
    <property type="match status" value="1"/>
</dbReference>
<dbReference type="AlphaFoldDB" id="A0A1H6VB04"/>
<evidence type="ECO:0000256" key="7">
    <source>
        <dbReference type="ARBA" id="ARBA00023237"/>
    </source>
</evidence>
<keyword evidence="3" id="KW-1134">Transmembrane beta strand</keyword>
<proteinExistence type="predicted"/>
<evidence type="ECO:0000256" key="2">
    <source>
        <dbReference type="ARBA" id="ARBA00022448"/>
    </source>
</evidence>
<evidence type="ECO:0000256" key="6">
    <source>
        <dbReference type="ARBA" id="ARBA00023136"/>
    </source>
</evidence>
<evidence type="ECO:0000313" key="11">
    <source>
        <dbReference type="Proteomes" id="UP000199532"/>
    </source>
</evidence>
<gene>
    <name evidence="10" type="ORF">SAMN04487995_3049</name>
</gene>
<dbReference type="GO" id="GO:0015344">
    <property type="term" value="F:siderophore uptake transmembrane transporter activity"/>
    <property type="evidence" value="ECO:0007669"/>
    <property type="project" value="TreeGrafter"/>
</dbReference>
<evidence type="ECO:0000256" key="1">
    <source>
        <dbReference type="ARBA" id="ARBA00004571"/>
    </source>
</evidence>
<keyword evidence="4" id="KW-0812">Transmembrane</keyword>
<dbReference type="InterPro" id="IPR036942">
    <property type="entry name" value="Beta-barrel_TonB_sf"/>
</dbReference>
<sequence>MKNYYKYLTSCVLFLFILFAVPLMGQQTTPFAVKGIIADSLTKKNIEFATISILDNNQKVVALTYSDENGLFKSADITTGQYLLNLSFVGYGQKNLPFGISEEKPVFEFGKIFLSPGVNELNTVTIKGSKQLVEQQPGMLIYNAEKDISNNGGTAADVLRKAPILNVDAAGNVTMRGNSNLRILINGKYSGQMARSPGDALNMMPAGSIKSVEVITSPSARYDAEGAAGVINIITKKGHKSVSGTLELVGGNLEQAINPRLSINRDKWNINSTLHIHRFRSKELTSLERNTLQNGQATGRLLQETISDNTNPHSSGDVQIEFTPDSLNLFNFSVNGWLGRWPQDKEQTNRRFSETGVLIDEYFQNAITKAPSKGIDLNLGYTRKFRRPGEELYLMVQHNRSVDDFNYNSLQTSIEKIPIYRELNNNRTNNNEWTFQSDYILPLAESGKHALESGIKAILRSGGTVYEVQESIDDQTDVTVPVPSRSDIFDFNQNVLAAYSQIKLKWNSGWALQTGARMEGTFLEGKQRNPGTSFKNNFWNFVPSATLFRKINANNNLTLSYTKRISRPSLWDLNPNTNSQDPNNISVGNPGLRPEEVNQAEFTYALQTDTDLFMNFSIFGRKTNNSIETIVKIGEDGVATSTMQNLASNAQYGINFSTSAALLPNWKINSNANIRYAKYRSGALDISNDGMAWGINMNSSWKLRNNYSVQFYGDYDARSVTLQGNESSWFYYSFSAKKEIPAKKLTISFTTVSPFGSYLSRNEVVRAYDFESTFRNRRLMRSFRLSINWEFGGLLKNTNTRKINNDDQKNVKTGG</sequence>
<evidence type="ECO:0000256" key="4">
    <source>
        <dbReference type="ARBA" id="ARBA00022692"/>
    </source>
</evidence>
<dbReference type="STRING" id="408657.SAMN04487995_3049"/>
<keyword evidence="7" id="KW-0998">Cell outer membrane</keyword>
<dbReference type="PANTHER" id="PTHR30069">
    <property type="entry name" value="TONB-DEPENDENT OUTER MEMBRANE RECEPTOR"/>
    <property type="match status" value="1"/>
</dbReference>
<dbReference type="RefSeq" id="WP_229209617.1">
    <property type="nucleotide sequence ID" value="NZ_FNXY01000004.1"/>
</dbReference>
<feature type="domain" description="Outer membrane protein beta-barrel" evidence="9">
    <location>
        <begin position="383"/>
        <end position="789"/>
    </location>
</feature>
<dbReference type="PANTHER" id="PTHR30069:SF29">
    <property type="entry name" value="HEMOGLOBIN AND HEMOGLOBIN-HAPTOGLOBIN-BINDING PROTEIN 1-RELATED"/>
    <property type="match status" value="1"/>
</dbReference>
<dbReference type="InterPro" id="IPR041700">
    <property type="entry name" value="OMP_b-brl_3"/>
</dbReference>
<evidence type="ECO:0000256" key="3">
    <source>
        <dbReference type="ARBA" id="ARBA00022452"/>
    </source>
</evidence>
<dbReference type="SUPFAM" id="SSF49478">
    <property type="entry name" value="Cna protein B-type domain"/>
    <property type="match status" value="1"/>
</dbReference>
<dbReference type="Proteomes" id="UP000199532">
    <property type="component" value="Unassembled WGS sequence"/>
</dbReference>
<reference evidence="10 11" key="1">
    <citation type="submission" date="2016-10" db="EMBL/GenBank/DDBJ databases">
        <authorList>
            <person name="de Groot N.N."/>
        </authorList>
    </citation>
    <scope>NUCLEOTIDE SEQUENCE [LARGE SCALE GENOMIC DNA]</scope>
    <source>
        <strain evidence="10 11">DSM 19938</strain>
    </source>
</reference>
<dbReference type="GO" id="GO:0044718">
    <property type="term" value="P:siderophore transmembrane transport"/>
    <property type="evidence" value="ECO:0007669"/>
    <property type="project" value="TreeGrafter"/>
</dbReference>
<dbReference type="Gene3D" id="2.170.130.10">
    <property type="entry name" value="TonB-dependent receptor, plug domain"/>
    <property type="match status" value="1"/>
</dbReference>
<accession>A0A1H6VB04</accession>
<evidence type="ECO:0000256" key="5">
    <source>
        <dbReference type="ARBA" id="ARBA00022729"/>
    </source>
</evidence>
<dbReference type="InterPro" id="IPR012910">
    <property type="entry name" value="Plug_dom"/>
</dbReference>